<dbReference type="PANTHER" id="PTHR30411:SF0">
    <property type="entry name" value="CYS-TRNA(PRO)_CYS-TRNA(CYS) DEACYLASE YBAK"/>
    <property type="match status" value="1"/>
</dbReference>
<evidence type="ECO:0000256" key="1">
    <source>
        <dbReference type="ARBA" id="ARBA00009798"/>
    </source>
</evidence>
<keyword evidence="3 4" id="KW-0456">Lyase</keyword>
<dbReference type="EC" id="4.2.-.-" evidence="4"/>
<protein>
    <recommendedName>
        <fullName evidence="4">Cys-tRNA(Pro)/Cys-tRNA(Cys) deacylase</fullName>
        <ecNumber evidence="4">4.2.-.-</ecNumber>
    </recommendedName>
</protein>
<evidence type="ECO:0000256" key="3">
    <source>
        <dbReference type="ARBA" id="ARBA00023239"/>
    </source>
</evidence>
<dbReference type="InterPro" id="IPR004369">
    <property type="entry name" value="Prolyl-tRNA_editing_YbaK/EbsC"/>
</dbReference>
<dbReference type="GO" id="GO:0006412">
    <property type="term" value="P:translation"/>
    <property type="evidence" value="ECO:0007669"/>
    <property type="project" value="UniProtKB-KW"/>
</dbReference>
<dbReference type="EMBL" id="LR134479">
    <property type="protein sequence ID" value="VEI23316.1"/>
    <property type="molecule type" value="Genomic_DNA"/>
</dbReference>
<reference evidence="6 7" key="1">
    <citation type="submission" date="2018-12" db="EMBL/GenBank/DDBJ databases">
        <authorList>
            <consortium name="Pathogen Informatics"/>
        </authorList>
    </citation>
    <scope>NUCLEOTIDE SEQUENCE [LARGE SCALE GENOMIC DNA]</scope>
    <source>
        <strain evidence="6 7">NCTC10207</strain>
    </source>
</reference>
<dbReference type="CDD" id="cd00002">
    <property type="entry name" value="YbaK_deacylase"/>
    <property type="match status" value="1"/>
</dbReference>
<dbReference type="AlphaFoldDB" id="A0A7Z9A4G0"/>
<organism evidence="6 7">
    <name type="scientific">Rothia aeria</name>
    <dbReference type="NCBI Taxonomy" id="172042"/>
    <lineage>
        <taxon>Bacteria</taxon>
        <taxon>Bacillati</taxon>
        <taxon>Actinomycetota</taxon>
        <taxon>Actinomycetes</taxon>
        <taxon>Micrococcales</taxon>
        <taxon>Micrococcaceae</taxon>
        <taxon>Rothia</taxon>
    </lineage>
</organism>
<name>A0A7Z9A4G0_9MICC</name>
<evidence type="ECO:0000256" key="2">
    <source>
        <dbReference type="ARBA" id="ARBA00022917"/>
    </source>
</evidence>
<dbReference type="InterPro" id="IPR007214">
    <property type="entry name" value="YbaK/aa-tRNA-synth-assoc-dom"/>
</dbReference>
<dbReference type="NCBIfam" id="TIGR00011">
    <property type="entry name" value="YbaK_EbsC"/>
    <property type="match status" value="1"/>
</dbReference>
<dbReference type="PANTHER" id="PTHR30411">
    <property type="entry name" value="CYTOPLASMIC PROTEIN"/>
    <property type="match status" value="1"/>
</dbReference>
<dbReference type="Pfam" id="PF04073">
    <property type="entry name" value="tRNA_edit"/>
    <property type="match status" value="1"/>
</dbReference>
<gene>
    <name evidence="6" type="primary">ybaK</name>
    <name evidence="6" type="ORF">NCTC10207_01423</name>
</gene>
<dbReference type="GO" id="GO:0002161">
    <property type="term" value="F:aminoacyl-tRNA deacylase activity"/>
    <property type="evidence" value="ECO:0007669"/>
    <property type="project" value="InterPro"/>
</dbReference>
<dbReference type="Gene3D" id="3.90.960.10">
    <property type="entry name" value="YbaK/aminoacyl-tRNA synthetase-associated domain"/>
    <property type="match status" value="1"/>
</dbReference>
<evidence type="ECO:0000256" key="4">
    <source>
        <dbReference type="PIRNR" id="PIRNR006181"/>
    </source>
</evidence>
<dbReference type="Proteomes" id="UP000282386">
    <property type="component" value="Chromosome"/>
</dbReference>
<feature type="domain" description="YbaK/aminoacyl-tRNA synthetase-associated" evidence="5">
    <location>
        <begin position="71"/>
        <end position="183"/>
    </location>
</feature>
<dbReference type="InterPro" id="IPR036754">
    <property type="entry name" value="YbaK/aa-tRNA-synt-asso_dom_sf"/>
</dbReference>
<proteinExistence type="inferred from homology"/>
<sequence>MQAPQPYAGGGNTCLKGWPSRFRRIVPMAKKNKGGKKGASTAAVALLKETETPFEIREYEHAEGETSFGLEAAQKLGADPEQVFKTLLIVHDKDFAVAVVPVSGQLNLKAAAHALGWKSASMCDPKVAERRTGYVVGGISPLGQKTPSPTLLDASAEQYRTIMVSGGKRGLDIELSPADLLKLTGGSYAPLRA</sequence>
<keyword evidence="2 4" id="KW-0648">Protein biosynthesis</keyword>
<dbReference type="GO" id="GO:0016829">
    <property type="term" value="F:lyase activity"/>
    <property type="evidence" value="ECO:0007669"/>
    <property type="project" value="UniProtKB-KW"/>
</dbReference>
<comment type="similarity">
    <text evidence="1 4">Belongs to the prolyl-tRNA editing family. YbaK/EbsC subfamily.</text>
</comment>
<evidence type="ECO:0000313" key="7">
    <source>
        <dbReference type="Proteomes" id="UP000282386"/>
    </source>
</evidence>
<dbReference type="PIRSF" id="PIRSF006181">
    <property type="entry name" value="EbsC_YbaK"/>
    <property type="match status" value="1"/>
</dbReference>
<accession>A0A7Z9A4G0</accession>
<dbReference type="SUPFAM" id="SSF55826">
    <property type="entry name" value="YbaK/ProRS associated domain"/>
    <property type="match status" value="1"/>
</dbReference>
<evidence type="ECO:0000313" key="6">
    <source>
        <dbReference type="EMBL" id="VEI23316.1"/>
    </source>
</evidence>
<evidence type="ECO:0000259" key="5">
    <source>
        <dbReference type="Pfam" id="PF04073"/>
    </source>
</evidence>